<dbReference type="Pfam" id="PF00903">
    <property type="entry name" value="Glyoxalase"/>
    <property type="match status" value="1"/>
</dbReference>
<accession>A0ABP9B8Q6</accession>
<dbReference type="PANTHER" id="PTHR33990">
    <property type="entry name" value="PROTEIN YJDN-RELATED"/>
    <property type="match status" value="1"/>
</dbReference>
<dbReference type="SUPFAM" id="SSF54593">
    <property type="entry name" value="Glyoxalase/Bleomycin resistance protein/Dihydroxybiphenyl dioxygenase"/>
    <property type="match status" value="1"/>
</dbReference>
<dbReference type="InterPro" id="IPR029068">
    <property type="entry name" value="Glyas_Bleomycin-R_OHBP_Dase"/>
</dbReference>
<name>A0ABP9B8Q6_9SPHI</name>
<reference evidence="3" key="1">
    <citation type="journal article" date="2019" name="Int. J. Syst. Evol. Microbiol.">
        <title>The Global Catalogue of Microorganisms (GCM) 10K type strain sequencing project: providing services to taxonomists for standard genome sequencing and annotation.</title>
        <authorList>
            <consortium name="The Broad Institute Genomics Platform"/>
            <consortium name="The Broad Institute Genome Sequencing Center for Infectious Disease"/>
            <person name="Wu L."/>
            <person name="Ma J."/>
        </authorList>
    </citation>
    <scope>NUCLEOTIDE SEQUENCE [LARGE SCALE GENOMIC DNA]</scope>
    <source>
        <strain evidence="3">JCM 18200</strain>
    </source>
</reference>
<gene>
    <name evidence="2" type="ORF">GCM10023231_19790</name>
</gene>
<dbReference type="Gene3D" id="3.10.180.10">
    <property type="entry name" value="2,3-Dihydroxybiphenyl 1,2-Dioxygenase, domain 1"/>
    <property type="match status" value="1"/>
</dbReference>
<evidence type="ECO:0000259" key="1">
    <source>
        <dbReference type="Pfam" id="PF00903"/>
    </source>
</evidence>
<sequence>MTFYQYCLGGKLHLQTLDSLWSSTICPIENLIVNATLIHDGLTIMASDLVDEMGLQRGNAVSIMLNCQNIHELKNCYRKLADGATSLRPLGPTYWNALFGSLTDKYGNNWLLYYQDKLNKKD</sequence>
<keyword evidence="3" id="KW-1185">Reference proteome</keyword>
<comment type="caution">
    <text evidence="2">The sequence shown here is derived from an EMBL/GenBank/DDBJ whole genome shotgun (WGS) entry which is preliminary data.</text>
</comment>
<organism evidence="2 3">
    <name type="scientific">Olivibacter ginsenosidimutans</name>
    <dbReference type="NCBI Taxonomy" id="1176537"/>
    <lineage>
        <taxon>Bacteria</taxon>
        <taxon>Pseudomonadati</taxon>
        <taxon>Bacteroidota</taxon>
        <taxon>Sphingobacteriia</taxon>
        <taxon>Sphingobacteriales</taxon>
        <taxon>Sphingobacteriaceae</taxon>
        <taxon>Olivibacter</taxon>
    </lineage>
</organism>
<dbReference type="PANTHER" id="PTHR33990:SF1">
    <property type="entry name" value="PROTEIN YJDN"/>
    <property type="match status" value="1"/>
</dbReference>
<evidence type="ECO:0000313" key="2">
    <source>
        <dbReference type="EMBL" id="GAA4791900.1"/>
    </source>
</evidence>
<dbReference type="EMBL" id="BAABIQ010000031">
    <property type="protein sequence ID" value="GAA4791900.1"/>
    <property type="molecule type" value="Genomic_DNA"/>
</dbReference>
<dbReference type="Proteomes" id="UP001501411">
    <property type="component" value="Unassembled WGS sequence"/>
</dbReference>
<feature type="domain" description="Glyoxalase/fosfomycin resistance/dioxygenase" evidence="1">
    <location>
        <begin position="2"/>
        <end position="110"/>
    </location>
</feature>
<protein>
    <recommendedName>
        <fullName evidence="1">Glyoxalase/fosfomycin resistance/dioxygenase domain-containing protein</fullName>
    </recommendedName>
</protein>
<evidence type="ECO:0000313" key="3">
    <source>
        <dbReference type="Proteomes" id="UP001501411"/>
    </source>
</evidence>
<proteinExistence type="predicted"/>
<dbReference type="InterPro" id="IPR004360">
    <property type="entry name" value="Glyas_Fos-R_dOase_dom"/>
</dbReference>